<keyword evidence="3" id="KW-0012">Acyltransferase</keyword>
<evidence type="ECO:0000259" key="2">
    <source>
        <dbReference type="Pfam" id="PF01757"/>
    </source>
</evidence>
<reference evidence="4" key="1">
    <citation type="submission" date="2019-12" db="EMBL/GenBank/DDBJ databases">
        <title>Complete and draft genome sequences of new strains and members of some known species of the genus Rathayibacter isolated from plants.</title>
        <authorList>
            <person name="Tarlachkov S.V."/>
            <person name="Starodumova I.P."/>
            <person name="Dorofeeva L.V."/>
            <person name="Prisyazhnaya N.V."/>
            <person name="Leyn S."/>
            <person name="Zlamal J."/>
            <person name="Elan M."/>
            <person name="Osterman A.L."/>
            <person name="Nadler S."/>
            <person name="Subbotin S.A."/>
            <person name="Evtushenko L.I."/>
        </authorList>
    </citation>
    <scope>NUCLEOTIDE SEQUENCE [LARGE SCALE GENOMIC DNA]</scope>
    <source>
        <strain evidence="4">VKM Ac-2802</strain>
    </source>
</reference>
<proteinExistence type="predicted"/>
<feature type="transmembrane region" description="Helical" evidence="1">
    <location>
        <begin position="77"/>
        <end position="96"/>
    </location>
</feature>
<feature type="transmembrane region" description="Helical" evidence="1">
    <location>
        <begin position="174"/>
        <end position="197"/>
    </location>
</feature>
<dbReference type="InterPro" id="IPR002656">
    <property type="entry name" value="Acyl_transf_3_dom"/>
</dbReference>
<organism evidence="3 4">
    <name type="scientific">Rathayibacter festucae</name>
    <dbReference type="NCBI Taxonomy" id="110937"/>
    <lineage>
        <taxon>Bacteria</taxon>
        <taxon>Bacillati</taxon>
        <taxon>Actinomycetota</taxon>
        <taxon>Actinomycetes</taxon>
        <taxon>Micrococcales</taxon>
        <taxon>Microbacteriaceae</taxon>
        <taxon>Rathayibacter</taxon>
    </lineage>
</organism>
<feature type="transmembrane region" description="Helical" evidence="1">
    <location>
        <begin position="297"/>
        <end position="317"/>
    </location>
</feature>
<keyword evidence="3" id="KW-0808">Transferase</keyword>
<keyword evidence="1" id="KW-0472">Membrane</keyword>
<dbReference type="RefSeq" id="WP_159423709.1">
    <property type="nucleotide sequence ID" value="NZ_CP047180.1"/>
</dbReference>
<keyword evidence="1" id="KW-0812">Transmembrane</keyword>
<dbReference type="GO" id="GO:0016746">
    <property type="term" value="F:acyltransferase activity"/>
    <property type="evidence" value="ECO:0007669"/>
    <property type="project" value="UniProtKB-KW"/>
</dbReference>
<feature type="transmembrane region" description="Helical" evidence="1">
    <location>
        <begin position="217"/>
        <end position="234"/>
    </location>
</feature>
<dbReference type="PANTHER" id="PTHR23028:SF131">
    <property type="entry name" value="BLR2367 PROTEIN"/>
    <property type="match status" value="1"/>
</dbReference>
<dbReference type="Proteomes" id="UP000464597">
    <property type="component" value="Chromosome"/>
</dbReference>
<protein>
    <submittedName>
        <fullName evidence="3">Acyltransferase family protein</fullName>
    </submittedName>
</protein>
<feature type="transmembrane region" description="Helical" evidence="1">
    <location>
        <begin position="241"/>
        <end position="262"/>
    </location>
</feature>
<feature type="domain" description="Acyltransferase 3" evidence="2">
    <location>
        <begin position="7"/>
        <end position="314"/>
    </location>
</feature>
<evidence type="ECO:0000313" key="4">
    <source>
        <dbReference type="Proteomes" id="UP000464597"/>
    </source>
</evidence>
<dbReference type="PANTHER" id="PTHR23028">
    <property type="entry name" value="ACETYLTRANSFERASE"/>
    <property type="match status" value="1"/>
</dbReference>
<dbReference type="EMBL" id="CP047180">
    <property type="protein sequence ID" value="QHC64310.1"/>
    <property type="molecule type" value="Genomic_DNA"/>
</dbReference>
<accession>A0ABX6H3T0</accession>
<sequence length="342" mass="36480">MTARGNDFDALRLVAALMVVVGHGAVLLGEPAPRLLGLPVHSLGVSVFFCVSGYLIAGSMERAPSAGRFLWHRVLRIFPALIVVVAVSMLVLGPLATSLPVGAYFSSGQTWAYALNVPLLAQYELPGVFDSAVHARPAVNGSLWTLGVEFCCYLGVLALRWVPRTWRGVPLRGVLAVLALVGLAVVTGLGGALGSSAELCAFFAAAAAVRLLVPTAWLRWPAGAVALAVLLLAAGTPLQQVALWVALPVLVIVVGTGSLPVLRRAARFGDFSYGLYLWSYPVQQLVLEVLGRLPMPANLALVVAVTLLLAVASWWLIERPALRWKDLRWKDARLSGRSMLIE</sequence>
<feature type="transmembrane region" description="Helical" evidence="1">
    <location>
        <begin position="143"/>
        <end position="162"/>
    </location>
</feature>
<dbReference type="InterPro" id="IPR050879">
    <property type="entry name" value="Acyltransferase_3"/>
</dbReference>
<feature type="transmembrane region" description="Helical" evidence="1">
    <location>
        <begin position="35"/>
        <end position="57"/>
    </location>
</feature>
<gene>
    <name evidence="3" type="ORF">GSU69_17585</name>
</gene>
<dbReference type="Pfam" id="PF01757">
    <property type="entry name" value="Acyl_transf_3"/>
    <property type="match status" value="1"/>
</dbReference>
<evidence type="ECO:0000256" key="1">
    <source>
        <dbReference type="SAM" id="Phobius"/>
    </source>
</evidence>
<keyword evidence="4" id="KW-1185">Reference proteome</keyword>
<evidence type="ECO:0000313" key="3">
    <source>
        <dbReference type="EMBL" id="QHC64310.1"/>
    </source>
</evidence>
<keyword evidence="1" id="KW-1133">Transmembrane helix</keyword>
<feature type="transmembrane region" description="Helical" evidence="1">
    <location>
        <begin position="12"/>
        <end position="29"/>
    </location>
</feature>
<name>A0ABX6H3T0_9MICO</name>